<dbReference type="GO" id="GO:0003700">
    <property type="term" value="F:DNA-binding transcription factor activity"/>
    <property type="evidence" value="ECO:0007669"/>
    <property type="project" value="InterPro"/>
</dbReference>
<dbReference type="InterPro" id="IPR039422">
    <property type="entry name" value="MarR/SlyA-like"/>
</dbReference>
<dbReference type="InterPro" id="IPR036388">
    <property type="entry name" value="WH-like_DNA-bd_sf"/>
</dbReference>
<evidence type="ECO:0000256" key="2">
    <source>
        <dbReference type="ARBA" id="ARBA00023125"/>
    </source>
</evidence>
<dbReference type="PANTHER" id="PTHR33164:SF101">
    <property type="entry name" value="TRANSCRIPTIONAL REPRESSOR MPRA"/>
    <property type="match status" value="1"/>
</dbReference>
<dbReference type="PRINTS" id="PR00598">
    <property type="entry name" value="HTHMARR"/>
</dbReference>
<dbReference type="GO" id="GO:0003677">
    <property type="term" value="F:DNA binding"/>
    <property type="evidence" value="ECO:0007669"/>
    <property type="project" value="UniProtKB-KW"/>
</dbReference>
<gene>
    <name evidence="5" type="ORF">FM125_08555</name>
</gene>
<dbReference type="PROSITE" id="PS01117">
    <property type="entry name" value="HTH_MARR_1"/>
    <property type="match status" value="1"/>
</dbReference>
<evidence type="ECO:0000256" key="3">
    <source>
        <dbReference type="ARBA" id="ARBA00023163"/>
    </source>
</evidence>
<dbReference type="GO" id="GO:0006950">
    <property type="term" value="P:response to stress"/>
    <property type="evidence" value="ECO:0007669"/>
    <property type="project" value="TreeGrafter"/>
</dbReference>
<proteinExistence type="predicted"/>
<keyword evidence="1" id="KW-0805">Transcription regulation</keyword>
<dbReference type="SUPFAM" id="SSF46785">
    <property type="entry name" value="Winged helix' DNA-binding domain"/>
    <property type="match status" value="1"/>
</dbReference>
<evidence type="ECO:0000256" key="1">
    <source>
        <dbReference type="ARBA" id="ARBA00023015"/>
    </source>
</evidence>
<dbReference type="SMART" id="SM00347">
    <property type="entry name" value="HTH_MARR"/>
    <property type="match status" value="1"/>
</dbReference>
<dbReference type="InterPro" id="IPR036390">
    <property type="entry name" value="WH_DNA-bd_sf"/>
</dbReference>
<feature type="domain" description="HTH marR-type" evidence="4">
    <location>
        <begin position="31"/>
        <end position="164"/>
    </location>
</feature>
<sequence>MSSTRQTLNRDPIAEARRNWERQGWDDVAAPMAAVTSIMRAQQILLARAHKALKPFSLTFARFELLALLDFSRERRMPMSKAGALLQVHPTSVTNAVDRLESAGLVTREPHPGDRRATLLALTEKGRELTAKAAAALNTEVFADTGLSDEDVTSLIEILTRFRRSAGDFEDATAG</sequence>
<dbReference type="Gene3D" id="1.10.10.10">
    <property type="entry name" value="Winged helix-like DNA-binding domain superfamily/Winged helix DNA-binding domain"/>
    <property type="match status" value="1"/>
</dbReference>
<keyword evidence="3" id="KW-0804">Transcription</keyword>
<name>A0A1R4JI96_9MICC</name>
<evidence type="ECO:0000313" key="5">
    <source>
        <dbReference type="EMBL" id="SJN31473.1"/>
    </source>
</evidence>
<dbReference type="Pfam" id="PF01047">
    <property type="entry name" value="MarR"/>
    <property type="match status" value="1"/>
</dbReference>
<dbReference type="PROSITE" id="PS50995">
    <property type="entry name" value="HTH_MARR_2"/>
    <property type="match status" value="1"/>
</dbReference>
<reference evidence="5 6" key="1">
    <citation type="submission" date="2017-02" db="EMBL/GenBank/DDBJ databases">
        <authorList>
            <person name="Peterson S.W."/>
        </authorList>
    </citation>
    <scope>NUCLEOTIDE SEQUENCE [LARGE SCALE GENOMIC DNA]</scope>
    <source>
        <strain evidence="5 6">2B3F</strain>
    </source>
</reference>
<keyword evidence="2" id="KW-0238">DNA-binding</keyword>
<dbReference type="AlphaFoldDB" id="A0A1R4JI96"/>
<dbReference type="InterPro" id="IPR023187">
    <property type="entry name" value="Tscrpt_reg_MarR-type_CS"/>
</dbReference>
<dbReference type="PANTHER" id="PTHR33164">
    <property type="entry name" value="TRANSCRIPTIONAL REGULATOR, MARR FAMILY"/>
    <property type="match status" value="1"/>
</dbReference>
<dbReference type="EMBL" id="FUKP01000060">
    <property type="protein sequence ID" value="SJN31473.1"/>
    <property type="molecule type" value="Genomic_DNA"/>
</dbReference>
<protein>
    <submittedName>
        <fullName evidence="5">Transcriptional regulator, MarR family</fullName>
    </submittedName>
</protein>
<accession>A0A1R4JI96</accession>
<organism evidence="5 6">
    <name type="scientific">Micrococcus lylae</name>
    <dbReference type="NCBI Taxonomy" id="1273"/>
    <lineage>
        <taxon>Bacteria</taxon>
        <taxon>Bacillati</taxon>
        <taxon>Actinomycetota</taxon>
        <taxon>Actinomycetes</taxon>
        <taxon>Micrococcales</taxon>
        <taxon>Micrococcaceae</taxon>
        <taxon>Micrococcus</taxon>
    </lineage>
</organism>
<dbReference type="InterPro" id="IPR000835">
    <property type="entry name" value="HTH_MarR-typ"/>
</dbReference>
<evidence type="ECO:0000259" key="4">
    <source>
        <dbReference type="PROSITE" id="PS50995"/>
    </source>
</evidence>
<evidence type="ECO:0000313" key="6">
    <source>
        <dbReference type="Proteomes" id="UP000196230"/>
    </source>
</evidence>
<dbReference type="RefSeq" id="WP_070638111.1">
    <property type="nucleotide sequence ID" value="NZ_FUKP01000060.1"/>
</dbReference>
<dbReference type="Proteomes" id="UP000196230">
    <property type="component" value="Unassembled WGS sequence"/>
</dbReference>